<dbReference type="Proteomes" id="UP000024635">
    <property type="component" value="Unassembled WGS sequence"/>
</dbReference>
<protein>
    <submittedName>
        <fullName evidence="1">Uncharacterized protein</fullName>
    </submittedName>
</protein>
<name>A0A016RWE4_9BILA</name>
<reference evidence="2" key="1">
    <citation type="journal article" date="2015" name="Nat. Genet.">
        <title>The genome and transcriptome of the zoonotic hookworm Ancylostoma ceylanicum identify infection-specific gene families.</title>
        <authorList>
            <person name="Schwarz E.M."/>
            <person name="Hu Y."/>
            <person name="Antoshechkin I."/>
            <person name="Miller M.M."/>
            <person name="Sternberg P.W."/>
            <person name="Aroian R.V."/>
        </authorList>
    </citation>
    <scope>NUCLEOTIDE SEQUENCE</scope>
    <source>
        <strain evidence="2">HY135</strain>
    </source>
</reference>
<evidence type="ECO:0000313" key="1">
    <source>
        <dbReference type="EMBL" id="EYB82422.1"/>
    </source>
</evidence>
<accession>A0A016RWE4</accession>
<proteinExistence type="predicted"/>
<organism evidence="1 2">
    <name type="scientific">Ancylostoma ceylanicum</name>
    <dbReference type="NCBI Taxonomy" id="53326"/>
    <lineage>
        <taxon>Eukaryota</taxon>
        <taxon>Metazoa</taxon>
        <taxon>Ecdysozoa</taxon>
        <taxon>Nematoda</taxon>
        <taxon>Chromadorea</taxon>
        <taxon>Rhabditida</taxon>
        <taxon>Rhabditina</taxon>
        <taxon>Rhabditomorpha</taxon>
        <taxon>Strongyloidea</taxon>
        <taxon>Ancylostomatidae</taxon>
        <taxon>Ancylostomatinae</taxon>
        <taxon>Ancylostoma</taxon>
    </lineage>
</organism>
<gene>
    <name evidence="1" type="primary">Acey_s0360.g3444</name>
    <name evidence="1" type="ORF">Y032_0360g3444</name>
</gene>
<dbReference type="AlphaFoldDB" id="A0A016RWE4"/>
<keyword evidence="2" id="KW-1185">Reference proteome</keyword>
<evidence type="ECO:0000313" key="2">
    <source>
        <dbReference type="Proteomes" id="UP000024635"/>
    </source>
</evidence>
<comment type="caution">
    <text evidence="1">The sequence shown here is derived from an EMBL/GenBank/DDBJ whole genome shotgun (WGS) entry which is preliminary data.</text>
</comment>
<sequence>MFQQKERIAELECALAKMEEIPTSLDGLKGDDSDWTIRSECDMCVNLLIRICILPHSLHYSSELQTAVNNIRDRGAGTLVVCYTSRGSGKSRRIGFPLCLHPVGLLPRSTRQPGCLRRVPAPCL</sequence>
<dbReference type="EMBL" id="JARK01001696">
    <property type="protein sequence ID" value="EYB82422.1"/>
    <property type="molecule type" value="Genomic_DNA"/>
</dbReference>